<evidence type="ECO:0000313" key="1">
    <source>
        <dbReference type="EMBL" id="DAF95590.1"/>
    </source>
</evidence>
<name>A0A8S5UMI8_9CAUD</name>
<organism evidence="1">
    <name type="scientific">Myoviridae sp. ctCo31</name>
    <dbReference type="NCBI Taxonomy" id="2825053"/>
    <lineage>
        <taxon>Viruses</taxon>
        <taxon>Duplodnaviria</taxon>
        <taxon>Heunggongvirae</taxon>
        <taxon>Uroviricota</taxon>
        <taxon>Caudoviricetes</taxon>
    </lineage>
</organism>
<proteinExistence type="predicted"/>
<dbReference type="EMBL" id="BK016109">
    <property type="protein sequence ID" value="DAF95590.1"/>
    <property type="molecule type" value="Genomic_DNA"/>
</dbReference>
<accession>A0A8S5UMI8</accession>
<protein>
    <submittedName>
        <fullName evidence="1">Uncharacterized protein</fullName>
    </submittedName>
</protein>
<sequence length="79" mass="9216">MELDLTKIDKTSKEYKTAVRNMIKSDCFERYSDGLENGWKISNKEISSFCAEYKEYGSENYIRAIIVPMLLENFGDCIK</sequence>
<reference evidence="1" key="1">
    <citation type="journal article" date="2021" name="Proc. Natl. Acad. Sci. U.S.A.">
        <title>A Catalog of Tens of Thousands of Viruses from Human Metagenomes Reveals Hidden Associations with Chronic Diseases.</title>
        <authorList>
            <person name="Tisza M.J."/>
            <person name="Buck C.B."/>
        </authorList>
    </citation>
    <scope>NUCLEOTIDE SEQUENCE</scope>
    <source>
        <strain evidence="1">CtCo31</strain>
    </source>
</reference>